<protein>
    <submittedName>
        <fullName evidence="1">Uncharacterized protein</fullName>
    </submittedName>
</protein>
<reference evidence="1 2" key="1">
    <citation type="submission" date="2013-05" db="EMBL/GenBank/DDBJ databases">
        <authorList>
            <person name="Harkins D.M."/>
            <person name="Durkin A.S."/>
            <person name="Brinkac L.M."/>
            <person name="Haft D.H."/>
            <person name="Selengut J.D."/>
            <person name="Sanka R."/>
            <person name="DePew J."/>
            <person name="Purushe J."/>
            <person name="Hartskeerl R.A."/>
            <person name="Ahmed A."/>
            <person name="van der Linden H."/>
            <person name="Goris M.G.A."/>
            <person name="Vinetz J.M."/>
            <person name="Sutton G.G."/>
            <person name="Nierman W.C."/>
            <person name="Fouts D.E."/>
        </authorList>
    </citation>
    <scope>NUCLEOTIDE SEQUENCE [LARGE SCALE GENOMIC DNA]</scope>
    <source>
        <strain evidence="1 2">CZ214</strain>
    </source>
</reference>
<dbReference type="Proteomes" id="UP000015442">
    <property type="component" value="Unassembled WGS sequence"/>
</dbReference>
<dbReference type="EMBL" id="AKWY02000001">
    <property type="protein sequence ID" value="EQA73927.1"/>
    <property type="molecule type" value="Genomic_DNA"/>
</dbReference>
<comment type="caution">
    <text evidence="1">The sequence shown here is derived from an EMBL/GenBank/DDBJ whole genome shotgun (WGS) entry which is preliminary data.</text>
</comment>
<gene>
    <name evidence="1" type="ORF">LEP1GSC059_3873</name>
</gene>
<proteinExistence type="predicted"/>
<evidence type="ECO:0000313" key="2">
    <source>
        <dbReference type="Proteomes" id="UP000015442"/>
    </source>
</evidence>
<name>T0GYA2_9LEPT</name>
<dbReference type="AlphaFoldDB" id="T0GYA2"/>
<organism evidence="1 2">
    <name type="scientific">Leptospira noguchii serovar Panama str. CZ214</name>
    <dbReference type="NCBI Taxonomy" id="1001595"/>
    <lineage>
        <taxon>Bacteria</taxon>
        <taxon>Pseudomonadati</taxon>
        <taxon>Spirochaetota</taxon>
        <taxon>Spirochaetia</taxon>
        <taxon>Leptospirales</taxon>
        <taxon>Leptospiraceae</taxon>
        <taxon>Leptospira</taxon>
    </lineage>
</organism>
<accession>T0GYA2</accession>
<evidence type="ECO:0000313" key="1">
    <source>
        <dbReference type="EMBL" id="EQA73927.1"/>
    </source>
</evidence>
<sequence>MKFFNNSIQKKYIVNSKKLILCIITYNNVKEIIVENSKGLKRSME</sequence>